<name>H1Y9Q7_9SPHI</name>
<dbReference type="STRING" id="714943.Mucpa_6506"/>
<protein>
    <submittedName>
        <fullName evidence="1">Uncharacterized protein</fullName>
    </submittedName>
</protein>
<evidence type="ECO:0000313" key="1">
    <source>
        <dbReference type="EMBL" id="EHQ30559.1"/>
    </source>
</evidence>
<dbReference type="AlphaFoldDB" id="H1Y9Q7"/>
<dbReference type="Proteomes" id="UP000002774">
    <property type="component" value="Chromosome"/>
</dbReference>
<sequence length="58" mass="6832">MRRCHQQQHVAVELRMLGIIDVGKNVIYIKSIGLIDKYINSMLLVQIFWKLLCIYANK</sequence>
<accession>H1Y9Q7</accession>
<dbReference type="HOGENOM" id="CLU_2974512_0_0_10"/>
<keyword evidence="2" id="KW-1185">Reference proteome</keyword>
<gene>
    <name evidence="1" type="ORF">Mucpa_6506</name>
</gene>
<evidence type="ECO:0000313" key="2">
    <source>
        <dbReference type="Proteomes" id="UP000002774"/>
    </source>
</evidence>
<reference evidence="1" key="1">
    <citation type="submission" date="2011-09" db="EMBL/GenBank/DDBJ databases">
        <title>The permanent draft genome of Mucilaginibacter paludis DSM 18603.</title>
        <authorList>
            <consortium name="US DOE Joint Genome Institute (JGI-PGF)"/>
            <person name="Lucas S."/>
            <person name="Han J."/>
            <person name="Lapidus A."/>
            <person name="Bruce D."/>
            <person name="Goodwin L."/>
            <person name="Pitluck S."/>
            <person name="Peters L."/>
            <person name="Kyrpides N."/>
            <person name="Mavromatis K."/>
            <person name="Ivanova N."/>
            <person name="Mikhailova N."/>
            <person name="Held B."/>
            <person name="Detter J.C."/>
            <person name="Tapia R."/>
            <person name="Han C."/>
            <person name="Land M."/>
            <person name="Hauser L."/>
            <person name="Markowitz V."/>
            <person name="Cheng J.-F."/>
            <person name="Hugenholtz P."/>
            <person name="Woyke T."/>
            <person name="Wu D."/>
            <person name="Tindall B."/>
            <person name="Brambilla E."/>
            <person name="Klenk H.-P."/>
            <person name="Eisen J.A."/>
        </authorList>
    </citation>
    <scope>NUCLEOTIDE SEQUENCE [LARGE SCALE GENOMIC DNA]</scope>
    <source>
        <strain evidence="1">DSM 18603</strain>
    </source>
</reference>
<organism evidence="1 2">
    <name type="scientific">Mucilaginibacter paludis DSM 18603</name>
    <dbReference type="NCBI Taxonomy" id="714943"/>
    <lineage>
        <taxon>Bacteria</taxon>
        <taxon>Pseudomonadati</taxon>
        <taxon>Bacteroidota</taxon>
        <taxon>Sphingobacteriia</taxon>
        <taxon>Sphingobacteriales</taxon>
        <taxon>Sphingobacteriaceae</taxon>
        <taxon>Mucilaginibacter</taxon>
    </lineage>
</organism>
<dbReference type="EMBL" id="CM001403">
    <property type="protein sequence ID" value="EHQ30559.1"/>
    <property type="molecule type" value="Genomic_DNA"/>
</dbReference>
<proteinExistence type="predicted"/>